<dbReference type="FunFam" id="3.40.50.720:FF:000203">
    <property type="entry name" value="D-3-phosphoglycerate dehydrogenase (SerA)"/>
    <property type="match status" value="1"/>
</dbReference>
<dbReference type="PROSITE" id="PS00670">
    <property type="entry name" value="D_2_HYDROXYACID_DH_2"/>
    <property type="match status" value="1"/>
</dbReference>
<dbReference type="Proteomes" id="UP000465035">
    <property type="component" value="Chromosome"/>
</dbReference>
<dbReference type="InterPro" id="IPR029753">
    <property type="entry name" value="D-isomer_DH_CS"/>
</dbReference>
<evidence type="ECO:0000259" key="5">
    <source>
        <dbReference type="Pfam" id="PF00389"/>
    </source>
</evidence>
<evidence type="ECO:0000256" key="4">
    <source>
        <dbReference type="RuleBase" id="RU003719"/>
    </source>
</evidence>
<dbReference type="SUPFAM" id="SSF52283">
    <property type="entry name" value="Formate/glycerate dehydrogenase catalytic domain-like"/>
    <property type="match status" value="1"/>
</dbReference>
<evidence type="ECO:0000259" key="6">
    <source>
        <dbReference type="Pfam" id="PF02826"/>
    </source>
</evidence>
<dbReference type="PANTHER" id="PTHR43761">
    <property type="entry name" value="D-ISOMER SPECIFIC 2-HYDROXYACID DEHYDROGENASE FAMILY PROTEIN (AFU_ORTHOLOGUE AFUA_1G13630)"/>
    <property type="match status" value="1"/>
</dbReference>
<reference evidence="7 8" key="1">
    <citation type="submission" date="2019-12" db="EMBL/GenBank/DDBJ databases">
        <title>Lactobacillus hilgardii FLUB.</title>
        <authorList>
            <person name="Gustaw K."/>
        </authorList>
    </citation>
    <scope>NUCLEOTIDE SEQUENCE [LARGE SCALE GENOMIC DNA]</scope>
    <source>
        <strain evidence="7 8">FLUB</strain>
    </source>
</reference>
<name>A0A6P1EDJ4_LENHI</name>
<evidence type="ECO:0000256" key="2">
    <source>
        <dbReference type="ARBA" id="ARBA00023002"/>
    </source>
</evidence>
<proteinExistence type="inferred from homology"/>
<evidence type="ECO:0000313" key="8">
    <source>
        <dbReference type="Proteomes" id="UP000465035"/>
    </source>
</evidence>
<dbReference type="CDD" id="cd12162">
    <property type="entry name" value="2-Hacid_dh_4"/>
    <property type="match status" value="1"/>
</dbReference>
<dbReference type="InterPro" id="IPR050418">
    <property type="entry name" value="D-iso_2-hydroxyacid_DH_PdxB"/>
</dbReference>
<dbReference type="PROSITE" id="PS00671">
    <property type="entry name" value="D_2_HYDROXYACID_DH_3"/>
    <property type="match status" value="1"/>
</dbReference>
<evidence type="ECO:0000313" key="7">
    <source>
        <dbReference type="EMBL" id="QHB52833.1"/>
    </source>
</evidence>
<evidence type="ECO:0000256" key="1">
    <source>
        <dbReference type="ARBA" id="ARBA00005854"/>
    </source>
</evidence>
<dbReference type="GO" id="GO:0016616">
    <property type="term" value="F:oxidoreductase activity, acting on the CH-OH group of donors, NAD or NADP as acceptor"/>
    <property type="evidence" value="ECO:0007669"/>
    <property type="project" value="InterPro"/>
</dbReference>
<dbReference type="PROSITE" id="PS00065">
    <property type="entry name" value="D_2_HYDROXYACID_DH_1"/>
    <property type="match status" value="1"/>
</dbReference>
<dbReference type="PANTHER" id="PTHR43761:SF1">
    <property type="entry name" value="D-ISOMER SPECIFIC 2-HYDROXYACID DEHYDROGENASE CATALYTIC DOMAIN-CONTAINING PROTEIN-RELATED"/>
    <property type="match status" value="1"/>
</dbReference>
<dbReference type="EMBL" id="CP047121">
    <property type="protein sequence ID" value="QHB52833.1"/>
    <property type="molecule type" value="Genomic_DNA"/>
</dbReference>
<comment type="similarity">
    <text evidence="1 4">Belongs to the D-isomer specific 2-hydroxyacid dehydrogenase family.</text>
</comment>
<organism evidence="7 8">
    <name type="scientific">Lentilactobacillus hilgardii</name>
    <name type="common">Lactobacillus hilgardii</name>
    <dbReference type="NCBI Taxonomy" id="1588"/>
    <lineage>
        <taxon>Bacteria</taxon>
        <taxon>Bacillati</taxon>
        <taxon>Bacillota</taxon>
        <taxon>Bacilli</taxon>
        <taxon>Lactobacillales</taxon>
        <taxon>Lactobacillaceae</taxon>
        <taxon>Lentilactobacillus</taxon>
    </lineage>
</organism>
<sequence length="336" mass="37282">MVVRYDRHNYLWRRLEMKIIDLDGFALNPGDLSWDGFKQFGDFKNYDRTEENDATILERIGDAEIVLTNKTPLDKKVINEAPKLKYIGVLATGYNVVDIAAAKDNNVVVTNIPSYGTDAVAQHTFALLLEITNQVGLHSEAVRNGEWSSATDFTFWKTPLISLTGKTLGIIGYGHIGQATAQIAHSFGMNIIFYNHHEREVSEDWLKQVSLEDVLTKSDIVSLHTPQTPQTEEMINQATIAKMQDGVILLNTARGGLINENDVANALNSGKIYAYGADVTTQEPINADNPLLTAKNVFLTPHIAWAATEIRERLMGIAVENLKAFIAGQSRNVVNK</sequence>
<dbReference type="Pfam" id="PF02826">
    <property type="entry name" value="2-Hacid_dh_C"/>
    <property type="match status" value="1"/>
</dbReference>
<dbReference type="AlphaFoldDB" id="A0A6P1EDJ4"/>
<dbReference type="InterPro" id="IPR006139">
    <property type="entry name" value="D-isomer_2_OHA_DH_cat_dom"/>
</dbReference>
<dbReference type="Gene3D" id="3.40.50.720">
    <property type="entry name" value="NAD(P)-binding Rossmann-like Domain"/>
    <property type="match status" value="2"/>
</dbReference>
<feature type="domain" description="D-isomer specific 2-hydroxyacid dehydrogenase NAD-binding" evidence="6">
    <location>
        <begin position="125"/>
        <end position="304"/>
    </location>
</feature>
<dbReference type="InterPro" id="IPR006140">
    <property type="entry name" value="D-isomer_DH_NAD-bd"/>
</dbReference>
<protein>
    <submittedName>
        <fullName evidence="7">D-2-hydroxyacid dehydrogenase</fullName>
    </submittedName>
</protein>
<dbReference type="InterPro" id="IPR036291">
    <property type="entry name" value="NAD(P)-bd_dom_sf"/>
</dbReference>
<dbReference type="GO" id="GO:0051287">
    <property type="term" value="F:NAD binding"/>
    <property type="evidence" value="ECO:0007669"/>
    <property type="project" value="InterPro"/>
</dbReference>
<gene>
    <name evidence="7" type="ORF">GQR93_11845</name>
</gene>
<dbReference type="Pfam" id="PF00389">
    <property type="entry name" value="2-Hacid_dh"/>
    <property type="match status" value="1"/>
</dbReference>
<keyword evidence="2 4" id="KW-0560">Oxidoreductase</keyword>
<keyword evidence="3" id="KW-0520">NAD</keyword>
<accession>A0A6P1EDJ4</accession>
<dbReference type="SUPFAM" id="SSF51735">
    <property type="entry name" value="NAD(P)-binding Rossmann-fold domains"/>
    <property type="match status" value="1"/>
</dbReference>
<dbReference type="InterPro" id="IPR029752">
    <property type="entry name" value="D-isomer_DH_CS1"/>
</dbReference>
<evidence type="ECO:0000256" key="3">
    <source>
        <dbReference type="ARBA" id="ARBA00023027"/>
    </source>
</evidence>
<feature type="domain" description="D-isomer specific 2-hydroxyacid dehydrogenase catalytic" evidence="5">
    <location>
        <begin position="39"/>
        <end position="335"/>
    </location>
</feature>